<feature type="compositionally biased region" description="Polar residues" evidence="1">
    <location>
        <begin position="53"/>
        <end position="64"/>
    </location>
</feature>
<gene>
    <name evidence="2" type="ORF">DILT_LOCUS19677</name>
</gene>
<sequence>MEESTFRSSGGPWGSSEASNHVGYKPVPFPVPTRDPLGFSYLALSDGYADNFDVTTNASTRQPPTTTSSSSHRYPGLG</sequence>
<feature type="non-terminal residue" evidence="2">
    <location>
        <position position="78"/>
    </location>
</feature>
<organism evidence="2 3">
    <name type="scientific">Dibothriocephalus latus</name>
    <name type="common">Fish tapeworm</name>
    <name type="synonym">Diphyllobothrium latum</name>
    <dbReference type="NCBI Taxonomy" id="60516"/>
    <lineage>
        <taxon>Eukaryota</taxon>
        <taxon>Metazoa</taxon>
        <taxon>Spiralia</taxon>
        <taxon>Lophotrochozoa</taxon>
        <taxon>Platyhelminthes</taxon>
        <taxon>Cestoda</taxon>
        <taxon>Eucestoda</taxon>
        <taxon>Diphyllobothriidea</taxon>
        <taxon>Diphyllobothriidae</taxon>
        <taxon>Dibothriocephalus</taxon>
    </lineage>
</organism>
<reference evidence="2 3" key="1">
    <citation type="submission" date="2018-11" db="EMBL/GenBank/DDBJ databases">
        <authorList>
            <consortium name="Pathogen Informatics"/>
        </authorList>
    </citation>
    <scope>NUCLEOTIDE SEQUENCE [LARGE SCALE GENOMIC DNA]</scope>
</reference>
<keyword evidence="3" id="KW-1185">Reference proteome</keyword>
<name>A0A3P7PM66_DIBLA</name>
<feature type="region of interest" description="Disordered" evidence="1">
    <location>
        <begin position="1"/>
        <end position="25"/>
    </location>
</feature>
<proteinExistence type="predicted"/>
<dbReference type="EMBL" id="UYRU01118388">
    <property type="protein sequence ID" value="VDN45697.1"/>
    <property type="molecule type" value="Genomic_DNA"/>
</dbReference>
<accession>A0A3P7PM66</accession>
<feature type="region of interest" description="Disordered" evidence="1">
    <location>
        <begin position="52"/>
        <end position="78"/>
    </location>
</feature>
<evidence type="ECO:0000313" key="2">
    <source>
        <dbReference type="EMBL" id="VDN45697.1"/>
    </source>
</evidence>
<protein>
    <submittedName>
        <fullName evidence="2">Uncharacterized protein</fullName>
    </submittedName>
</protein>
<dbReference type="AlphaFoldDB" id="A0A3P7PM66"/>
<evidence type="ECO:0000256" key="1">
    <source>
        <dbReference type="SAM" id="MobiDB-lite"/>
    </source>
</evidence>
<dbReference type="Proteomes" id="UP000281553">
    <property type="component" value="Unassembled WGS sequence"/>
</dbReference>
<evidence type="ECO:0000313" key="3">
    <source>
        <dbReference type="Proteomes" id="UP000281553"/>
    </source>
</evidence>